<reference evidence="1" key="1">
    <citation type="submission" date="2020-05" db="EMBL/GenBank/DDBJ databases">
        <title>Large-scale comparative analyses of tick genomes elucidate their genetic diversity and vector capacities.</title>
        <authorList>
            <person name="Jia N."/>
            <person name="Wang J."/>
            <person name="Shi W."/>
            <person name="Du L."/>
            <person name="Sun Y."/>
            <person name="Zhan W."/>
            <person name="Jiang J."/>
            <person name="Wang Q."/>
            <person name="Zhang B."/>
            <person name="Ji P."/>
            <person name="Sakyi L.B."/>
            <person name="Cui X."/>
            <person name="Yuan T."/>
            <person name="Jiang B."/>
            <person name="Yang W."/>
            <person name="Lam T.T.-Y."/>
            <person name="Chang Q."/>
            <person name="Ding S."/>
            <person name="Wang X."/>
            <person name="Zhu J."/>
            <person name="Ruan X."/>
            <person name="Zhao L."/>
            <person name="Wei J."/>
            <person name="Que T."/>
            <person name="Du C."/>
            <person name="Cheng J."/>
            <person name="Dai P."/>
            <person name="Han X."/>
            <person name="Huang E."/>
            <person name="Gao Y."/>
            <person name="Liu J."/>
            <person name="Shao H."/>
            <person name="Ye R."/>
            <person name="Li L."/>
            <person name="Wei W."/>
            <person name="Wang X."/>
            <person name="Wang C."/>
            <person name="Yang T."/>
            <person name="Huo Q."/>
            <person name="Li W."/>
            <person name="Guo W."/>
            <person name="Chen H."/>
            <person name="Zhou L."/>
            <person name="Ni X."/>
            <person name="Tian J."/>
            <person name="Zhou Y."/>
            <person name="Sheng Y."/>
            <person name="Liu T."/>
            <person name="Pan Y."/>
            <person name="Xia L."/>
            <person name="Li J."/>
            <person name="Zhao F."/>
            <person name="Cao W."/>
        </authorList>
    </citation>
    <scope>NUCLEOTIDE SEQUENCE</scope>
    <source>
        <strain evidence="1">Hyas-2018</strain>
    </source>
</reference>
<comment type="caution">
    <text evidence="1">The sequence shown here is derived from an EMBL/GenBank/DDBJ whole genome shotgun (WGS) entry which is preliminary data.</text>
</comment>
<sequence>MLRHARQCCREHDVCFEHHDIEYDNPNLILDKYGPFDRVFAFLTFHFVWNLKTGYENVNRLLKDGGECLTVNFTRTGITDVLYRLHQKGEWRAFVPDLTAIFADRFCFDRPVPKKQLIGLEKSAVTDAGLHLISCNTYKSQWIFPNMEECSDLYVPLFKLGDNVPKEKQSDFLDAFKSTVLEVSGTAKHITFDYDSIVTHSQKRRCVSC</sequence>
<dbReference type="Proteomes" id="UP000821845">
    <property type="component" value="Chromosome 6"/>
</dbReference>
<keyword evidence="2" id="KW-1185">Reference proteome</keyword>
<name>A0ACB7S2R8_HYAAI</name>
<dbReference type="EMBL" id="CM023486">
    <property type="protein sequence ID" value="KAH6927472.1"/>
    <property type="molecule type" value="Genomic_DNA"/>
</dbReference>
<proteinExistence type="predicted"/>
<gene>
    <name evidence="1" type="ORF">HPB50_004469</name>
</gene>
<evidence type="ECO:0000313" key="2">
    <source>
        <dbReference type="Proteomes" id="UP000821845"/>
    </source>
</evidence>
<protein>
    <submittedName>
        <fullName evidence="1">Uncharacterized protein</fullName>
    </submittedName>
</protein>
<evidence type="ECO:0000313" key="1">
    <source>
        <dbReference type="EMBL" id="KAH6927472.1"/>
    </source>
</evidence>
<accession>A0ACB7S2R8</accession>
<organism evidence="1 2">
    <name type="scientific">Hyalomma asiaticum</name>
    <name type="common">Tick</name>
    <dbReference type="NCBI Taxonomy" id="266040"/>
    <lineage>
        <taxon>Eukaryota</taxon>
        <taxon>Metazoa</taxon>
        <taxon>Ecdysozoa</taxon>
        <taxon>Arthropoda</taxon>
        <taxon>Chelicerata</taxon>
        <taxon>Arachnida</taxon>
        <taxon>Acari</taxon>
        <taxon>Parasitiformes</taxon>
        <taxon>Ixodida</taxon>
        <taxon>Ixodoidea</taxon>
        <taxon>Ixodidae</taxon>
        <taxon>Hyalomminae</taxon>
        <taxon>Hyalomma</taxon>
    </lineage>
</organism>